<evidence type="ECO:0000313" key="5">
    <source>
        <dbReference type="Proteomes" id="UP000377595"/>
    </source>
</evidence>
<dbReference type="InterPro" id="IPR004370">
    <property type="entry name" value="4-OT-like_dom"/>
</dbReference>
<dbReference type="SUPFAM" id="SSF55331">
    <property type="entry name" value="Tautomerase/MIF"/>
    <property type="match status" value="1"/>
</dbReference>
<dbReference type="EMBL" id="BLAF01000004">
    <property type="protein sequence ID" value="GES17491.1"/>
    <property type="molecule type" value="Genomic_DNA"/>
</dbReference>
<evidence type="ECO:0000259" key="3">
    <source>
        <dbReference type="Pfam" id="PF01361"/>
    </source>
</evidence>
<dbReference type="Pfam" id="PF01361">
    <property type="entry name" value="Tautomerase"/>
    <property type="match status" value="1"/>
</dbReference>
<protein>
    <recommendedName>
        <fullName evidence="3">4-oxalocrotonate tautomerase-like domain-containing protein</fullName>
    </recommendedName>
</protein>
<comment type="similarity">
    <text evidence="1">Belongs to the 4-oxalocrotonate tautomerase family.</text>
</comment>
<proteinExistence type="inferred from homology"/>
<keyword evidence="5" id="KW-1185">Reference proteome</keyword>
<dbReference type="Proteomes" id="UP000377595">
    <property type="component" value="Unassembled WGS sequence"/>
</dbReference>
<feature type="domain" description="4-oxalocrotonate tautomerase-like" evidence="3">
    <location>
        <begin position="5"/>
        <end position="62"/>
    </location>
</feature>
<gene>
    <name evidence="4" type="ORF">Aple_003860</name>
</gene>
<organism evidence="4 5">
    <name type="scientific">Acrocarpospora pleiomorpha</name>
    <dbReference type="NCBI Taxonomy" id="90975"/>
    <lineage>
        <taxon>Bacteria</taxon>
        <taxon>Bacillati</taxon>
        <taxon>Actinomycetota</taxon>
        <taxon>Actinomycetes</taxon>
        <taxon>Streptosporangiales</taxon>
        <taxon>Streptosporangiaceae</taxon>
        <taxon>Acrocarpospora</taxon>
    </lineage>
</organism>
<name>A0A5M3XD88_9ACTN</name>
<evidence type="ECO:0000256" key="2">
    <source>
        <dbReference type="ARBA" id="ARBA00023235"/>
    </source>
</evidence>
<dbReference type="PANTHER" id="PTHR35530">
    <property type="entry name" value="TAUTOMERASE-RELATED"/>
    <property type="match status" value="1"/>
</dbReference>
<reference evidence="4 5" key="1">
    <citation type="submission" date="2019-10" db="EMBL/GenBank/DDBJ databases">
        <title>Whole genome shotgun sequence of Acrocarpospora pleiomorpha NBRC 16267.</title>
        <authorList>
            <person name="Ichikawa N."/>
            <person name="Kimura A."/>
            <person name="Kitahashi Y."/>
            <person name="Komaki H."/>
            <person name="Oguchi A."/>
        </authorList>
    </citation>
    <scope>NUCLEOTIDE SEQUENCE [LARGE SCALE GENOMIC DNA]</scope>
    <source>
        <strain evidence="4 5">NBRC 16267</strain>
    </source>
</reference>
<dbReference type="PANTHER" id="PTHR35530:SF1">
    <property type="entry name" value="2-HYDROXYMUCONATE TAUTOMERASE"/>
    <property type="match status" value="1"/>
</dbReference>
<sequence length="72" mass="7629">MAALPHVAIQVRSGRDPESIRRLISAVTEAVVTSLDTPARTVRVIVTEVPTTHWANGDVTLAEAAPHHGGQP</sequence>
<keyword evidence="2" id="KW-0413">Isomerase</keyword>
<dbReference type="AlphaFoldDB" id="A0A5M3XD88"/>
<dbReference type="InterPro" id="IPR014347">
    <property type="entry name" value="Tautomerase/MIF_sf"/>
</dbReference>
<comment type="caution">
    <text evidence="4">The sequence shown here is derived from an EMBL/GenBank/DDBJ whole genome shotgun (WGS) entry which is preliminary data.</text>
</comment>
<dbReference type="GO" id="GO:0016853">
    <property type="term" value="F:isomerase activity"/>
    <property type="evidence" value="ECO:0007669"/>
    <property type="project" value="UniProtKB-KW"/>
</dbReference>
<dbReference type="Gene3D" id="3.30.429.10">
    <property type="entry name" value="Macrophage Migration Inhibitory Factor"/>
    <property type="match status" value="1"/>
</dbReference>
<accession>A0A5M3XD88</accession>
<evidence type="ECO:0000256" key="1">
    <source>
        <dbReference type="ARBA" id="ARBA00006723"/>
    </source>
</evidence>
<evidence type="ECO:0000313" key="4">
    <source>
        <dbReference type="EMBL" id="GES17491.1"/>
    </source>
</evidence>